<evidence type="ECO:0000313" key="8">
    <source>
        <dbReference type="Proteomes" id="UP001595640"/>
    </source>
</evidence>
<sequence>MSERMLKREWRLYITDMIGFAEKVLSYTDGLDQEHFINHDLTYDATLRNLELIGEAATRIPDAVRQKHPEVPWRMIIATRNRLIHAYLGIDDDTIWSIIQDNIPELLQLLNSVKSQYQEE</sequence>
<dbReference type="InterPro" id="IPR008201">
    <property type="entry name" value="HepT-like"/>
</dbReference>
<evidence type="ECO:0000256" key="2">
    <source>
        <dbReference type="ARBA" id="ARBA00022649"/>
    </source>
</evidence>
<keyword evidence="1" id="KW-0597">Phosphoprotein</keyword>
<comment type="caution">
    <text evidence="7">The sequence shown here is derived from an EMBL/GenBank/DDBJ whole genome shotgun (WGS) entry which is preliminary data.</text>
</comment>
<dbReference type="InterPro" id="IPR037038">
    <property type="entry name" value="HepT-like_sf"/>
</dbReference>
<keyword evidence="5" id="KW-0378">Hydrolase</keyword>
<name>A0ABV7M726_9GAMM</name>
<accession>A0ABV7M726</accession>
<reference evidence="8" key="1">
    <citation type="journal article" date="2019" name="Int. J. Syst. Evol. Microbiol.">
        <title>The Global Catalogue of Microorganisms (GCM) 10K type strain sequencing project: providing services to taxonomists for standard genome sequencing and annotation.</title>
        <authorList>
            <consortium name="The Broad Institute Genomics Platform"/>
            <consortium name="The Broad Institute Genome Sequencing Center for Infectious Disease"/>
            <person name="Wu L."/>
            <person name="Ma J."/>
        </authorList>
    </citation>
    <scope>NUCLEOTIDE SEQUENCE [LARGE SCALE GENOMIC DNA]</scope>
    <source>
        <strain evidence="8">KCTC 12847</strain>
    </source>
</reference>
<evidence type="ECO:0000256" key="4">
    <source>
        <dbReference type="ARBA" id="ARBA00022741"/>
    </source>
</evidence>
<comment type="similarity">
    <text evidence="6">Belongs to the HepT RNase toxin family.</text>
</comment>
<gene>
    <name evidence="7" type="ORF">ACFOEI_16550</name>
</gene>
<dbReference type="PANTHER" id="PTHR34139">
    <property type="entry name" value="UPF0331 PROTEIN MJ0127"/>
    <property type="match status" value="1"/>
</dbReference>
<dbReference type="InterPro" id="IPR051813">
    <property type="entry name" value="HepT_RNase_toxin"/>
</dbReference>
<evidence type="ECO:0000256" key="3">
    <source>
        <dbReference type="ARBA" id="ARBA00022722"/>
    </source>
</evidence>
<keyword evidence="8" id="KW-1185">Reference proteome</keyword>
<protein>
    <submittedName>
        <fullName evidence="7">DUF86 domain-containing protein</fullName>
    </submittedName>
</protein>
<evidence type="ECO:0000256" key="6">
    <source>
        <dbReference type="ARBA" id="ARBA00024207"/>
    </source>
</evidence>
<dbReference type="Pfam" id="PF01934">
    <property type="entry name" value="HepT-like"/>
    <property type="match status" value="1"/>
</dbReference>
<evidence type="ECO:0000256" key="5">
    <source>
        <dbReference type="ARBA" id="ARBA00022801"/>
    </source>
</evidence>
<keyword evidence="3" id="KW-0540">Nuclease</keyword>
<dbReference type="RefSeq" id="WP_019020835.1">
    <property type="nucleotide sequence ID" value="NZ_BMXD01000001.1"/>
</dbReference>
<evidence type="ECO:0000313" key="7">
    <source>
        <dbReference type="EMBL" id="MFC3293664.1"/>
    </source>
</evidence>
<dbReference type="EMBL" id="JBHRUH010000031">
    <property type="protein sequence ID" value="MFC3293664.1"/>
    <property type="molecule type" value="Genomic_DNA"/>
</dbReference>
<keyword evidence="4" id="KW-0547">Nucleotide-binding</keyword>
<keyword evidence="2" id="KW-1277">Toxin-antitoxin system</keyword>
<dbReference type="PANTHER" id="PTHR34139:SF1">
    <property type="entry name" value="RNASE MJ1380-RELATED"/>
    <property type="match status" value="1"/>
</dbReference>
<proteinExistence type="inferred from homology"/>
<organism evidence="7 8">
    <name type="scientific">Modicisalibacter luteus</name>
    <dbReference type="NCBI Taxonomy" id="453962"/>
    <lineage>
        <taxon>Bacteria</taxon>
        <taxon>Pseudomonadati</taxon>
        <taxon>Pseudomonadota</taxon>
        <taxon>Gammaproteobacteria</taxon>
        <taxon>Oceanospirillales</taxon>
        <taxon>Halomonadaceae</taxon>
        <taxon>Modicisalibacter</taxon>
    </lineage>
</organism>
<evidence type="ECO:0000256" key="1">
    <source>
        <dbReference type="ARBA" id="ARBA00022553"/>
    </source>
</evidence>
<dbReference type="Gene3D" id="1.20.120.580">
    <property type="entry name" value="bsu32300-like"/>
    <property type="match status" value="1"/>
</dbReference>
<dbReference type="Proteomes" id="UP001595640">
    <property type="component" value="Unassembled WGS sequence"/>
</dbReference>